<sequence>MVSDTCDEGGSSKQIKHGLTTPIMYLSTGLAHQKDEHRNINESNLHEPLSQITLSDNAMRRKTPTAEMRMDTIKLPRVVNSNQPFSSLDESILDQALSQ</sequence>
<organism evidence="1 2">
    <name type="scientific">Crotalaria pallida</name>
    <name type="common">Smooth rattlebox</name>
    <name type="synonym">Crotalaria striata</name>
    <dbReference type="NCBI Taxonomy" id="3830"/>
    <lineage>
        <taxon>Eukaryota</taxon>
        <taxon>Viridiplantae</taxon>
        <taxon>Streptophyta</taxon>
        <taxon>Embryophyta</taxon>
        <taxon>Tracheophyta</taxon>
        <taxon>Spermatophyta</taxon>
        <taxon>Magnoliopsida</taxon>
        <taxon>eudicotyledons</taxon>
        <taxon>Gunneridae</taxon>
        <taxon>Pentapetalae</taxon>
        <taxon>rosids</taxon>
        <taxon>fabids</taxon>
        <taxon>Fabales</taxon>
        <taxon>Fabaceae</taxon>
        <taxon>Papilionoideae</taxon>
        <taxon>50 kb inversion clade</taxon>
        <taxon>genistoids sensu lato</taxon>
        <taxon>core genistoids</taxon>
        <taxon>Crotalarieae</taxon>
        <taxon>Crotalaria</taxon>
    </lineage>
</organism>
<dbReference type="EMBL" id="JAYWIO010000004">
    <property type="protein sequence ID" value="KAK7266726.1"/>
    <property type="molecule type" value="Genomic_DNA"/>
</dbReference>
<proteinExistence type="predicted"/>
<reference evidence="1 2" key="1">
    <citation type="submission" date="2024-01" db="EMBL/GenBank/DDBJ databases">
        <title>The genomes of 5 underutilized Papilionoideae crops provide insights into root nodulation and disease resistanc.</title>
        <authorList>
            <person name="Yuan L."/>
        </authorList>
    </citation>
    <scope>NUCLEOTIDE SEQUENCE [LARGE SCALE GENOMIC DNA]</scope>
    <source>
        <strain evidence="1">ZHUSHIDOU_FW_LH</strain>
        <tissue evidence="1">Leaf</tissue>
    </source>
</reference>
<dbReference type="AlphaFoldDB" id="A0AAN9IBC8"/>
<accession>A0AAN9IBC8</accession>
<evidence type="ECO:0000313" key="1">
    <source>
        <dbReference type="EMBL" id="KAK7266726.1"/>
    </source>
</evidence>
<gene>
    <name evidence="1" type="ORF">RIF29_19377</name>
</gene>
<protein>
    <submittedName>
        <fullName evidence="1">Uncharacterized protein</fullName>
    </submittedName>
</protein>
<name>A0AAN9IBC8_CROPI</name>
<dbReference type="Proteomes" id="UP001372338">
    <property type="component" value="Unassembled WGS sequence"/>
</dbReference>
<evidence type="ECO:0000313" key="2">
    <source>
        <dbReference type="Proteomes" id="UP001372338"/>
    </source>
</evidence>
<keyword evidence="2" id="KW-1185">Reference proteome</keyword>
<comment type="caution">
    <text evidence="1">The sequence shown here is derived from an EMBL/GenBank/DDBJ whole genome shotgun (WGS) entry which is preliminary data.</text>
</comment>